<dbReference type="Proteomes" id="UP001153076">
    <property type="component" value="Unassembled WGS sequence"/>
</dbReference>
<dbReference type="OrthoDB" id="1434617at2759"/>
<proteinExistence type="predicted"/>
<accession>A0A9Q1GML5</accession>
<protein>
    <submittedName>
        <fullName evidence="1">Uncharacterized protein</fullName>
    </submittedName>
</protein>
<organism evidence="1 2">
    <name type="scientific">Carnegiea gigantea</name>
    <dbReference type="NCBI Taxonomy" id="171969"/>
    <lineage>
        <taxon>Eukaryota</taxon>
        <taxon>Viridiplantae</taxon>
        <taxon>Streptophyta</taxon>
        <taxon>Embryophyta</taxon>
        <taxon>Tracheophyta</taxon>
        <taxon>Spermatophyta</taxon>
        <taxon>Magnoliopsida</taxon>
        <taxon>eudicotyledons</taxon>
        <taxon>Gunneridae</taxon>
        <taxon>Pentapetalae</taxon>
        <taxon>Caryophyllales</taxon>
        <taxon>Cactineae</taxon>
        <taxon>Cactaceae</taxon>
        <taxon>Cactoideae</taxon>
        <taxon>Echinocereeae</taxon>
        <taxon>Carnegiea</taxon>
    </lineage>
</organism>
<name>A0A9Q1GML5_9CARY</name>
<dbReference type="AlphaFoldDB" id="A0A9Q1GML5"/>
<evidence type="ECO:0000313" key="2">
    <source>
        <dbReference type="Proteomes" id="UP001153076"/>
    </source>
</evidence>
<keyword evidence="2" id="KW-1185">Reference proteome</keyword>
<evidence type="ECO:0000313" key="1">
    <source>
        <dbReference type="EMBL" id="KAJ8424057.1"/>
    </source>
</evidence>
<dbReference type="EMBL" id="JAKOGI010001789">
    <property type="protein sequence ID" value="KAJ8424057.1"/>
    <property type="molecule type" value="Genomic_DNA"/>
</dbReference>
<reference evidence="1" key="1">
    <citation type="submission" date="2022-04" db="EMBL/GenBank/DDBJ databases">
        <title>Carnegiea gigantea Genome sequencing and assembly v2.</title>
        <authorList>
            <person name="Copetti D."/>
            <person name="Sanderson M.J."/>
            <person name="Burquez A."/>
            <person name="Wojciechowski M.F."/>
        </authorList>
    </citation>
    <scope>NUCLEOTIDE SEQUENCE</scope>
    <source>
        <strain evidence="1">SGP5-SGP5p</strain>
        <tissue evidence="1">Aerial part</tissue>
    </source>
</reference>
<comment type="caution">
    <text evidence="1">The sequence shown here is derived from an EMBL/GenBank/DDBJ whole genome shotgun (WGS) entry which is preliminary data.</text>
</comment>
<dbReference type="PANTHER" id="PTHR33116:SF84">
    <property type="entry name" value="RNA-DIRECTED DNA POLYMERASE"/>
    <property type="match status" value="1"/>
</dbReference>
<sequence length="186" mass="20591">MAKIKQRKAMTCIYQLKDKQGQWVEGFEAVADIITTFYKDLLGKQESQRCQIDPQVTEYGHTLSLEQQISLCQPFKDSAIKQALFSIPDFKSLGPDGFNNGFYKASWKHTSTMASPASLKILMEGFQQFTDCTGLQANMSKSQIVFGGASTSVRAECMALTGFTEGQLPFSYLGLPITASKLSKVE</sequence>
<dbReference type="PANTHER" id="PTHR33116">
    <property type="entry name" value="REVERSE TRANSCRIPTASE ZINC-BINDING DOMAIN-CONTAINING PROTEIN-RELATED-RELATED"/>
    <property type="match status" value="1"/>
</dbReference>
<gene>
    <name evidence="1" type="ORF">Cgig2_008653</name>
</gene>